<protein>
    <submittedName>
        <fullName evidence="1">Uncharacterized protein</fullName>
    </submittedName>
</protein>
<name>A0A3G5A3L5_9VIRU</name>
<gene>
    <name evidence="1" type="ORF">Harvfovirus15_18</name>
</gene>
<dbReference type="EMBL" id="MK072257">
    <property type="protein sequence ID" value="AYV81074.1"/>
    <property type="molecule type" value="Genomic_DNA"/>
</dbReference>
<sequence>MDLKIPLWSSIFEASNECSFKLMELSGEGSLFPTTREYLMKQCRELVLCPDEKQNYFGSDYDEEENGLVAIERYQGFIAEGNGVGAWNLARMNENGIQGEKDLKTVCKYFVIAWALFENEIDKRGCEIELLRLFAKYNEERDVIYSVLIEDGGVLLEKIKKEMKFSVGDEVVSEVNRILVKVVEGSQQRKEIAILIGGMYEMDASQRIFWWERAVEYGDASSAFSLGQLYNNMASRDRDACKYFSIAWSMYEDPESKQLCLGYIRCILDGIDSDESNVLSLCVREFVEARESRGVRVKGAIKMIQNLVSNVSASHQAMSELSTNLDIDMSSQIKKCQYILEKVSRELEIIYVEVKKLRSVA</sequence>
<dbReference type="InterPro" id="IPR011990">
    <property type="entry name" value="TPR-like_helical_dom_sf"/>
</dbReference>
<dbReference type="Gene3D" id="1.25.40.10">
    <property type="entry name" value="Tetratricopeptide repeat domain"/>
    <property type="match status" value="1"/>
</dbReference>
<organism evidence="1">
    <name type="scientific">Harvfovirus sp</name>
    <dbReference type="NCBI Taxonomy" id="2487768"/>
    <lineage>
        <taxon>Viruses</taxon>
        <taxon>Varidnaviria</taxon>
        <taxon>Bamfordvirae</taxon>
        <taxon>Nucleocytoviricota</taxon>
        <taxon>Megaviricetes</taxon>
        <taxon>Imitervirales</taxon>
        <taxon>Mimiviridae</taxon>
        <taxon>Klosneuvirinae</taxon>
    </lineage>
</organism>
<reference evidence="1" key="1">
    <citation type="submission" date="2018-10" db="EMBL/GenBank/DDBJ databases">
        <title>Hidden diversity of soil giant viruses.</title>
        <authorList>
            <person name="Schulz F."/>
            <person name="Alteio L."/>
            <person name="Goudeau D."/>
            <person name="Ryan E.M."/>
            <person name="Malmstrom R.R."/>
            <person name="Blanchard J."/>
            <person name="Woyke T."/>
        </authorList>
    </citation>
    <scope>NUCLEOTIDE SEQUENCE</scope>
    <source>
        <strain evidence="1">HAV1</strain>
    </source>
</reference>
<evidence type="ECO:0000313" key="1">
    <source>
        <dbReference type="EMBL" id="AYV81074.1"/>
    </source>
</evidence>
<proteinExistence type="predicted"/>
<accession>A0A3G5A3L5</accession>